<dbReference type="EMBL" id="PYGC01000012">
    <property type="protein sequence ID" value="PSK80931.1"/>
    <property type="molecule type" value="Genomic_DNA"/>
</dbReference>
<organism evidence="1 2">
    <name type="scientific">Prolixibacter denitrificans</name>
    <dbReference type="NCBI Taxonomy" id="1541063"/>
    <lineage>
        <taxon>Bacteria</taxon>
        <taxon>Pseudomonadati</taxon>
        <taxon>Bacteroidota</taxon>
        <taxon>Bacteroidia</taxon>
        <taxon>Marinilabiliales</taxon>
        <taxon>Prolixibacteraceae</taxon>
        <taxon>Prolixibacter</taxon>
    </lineage>
</organism>
<evidence type="ECO:0000313" key="1">
    <source>
        <dbReference type="EMBL" id="PSK80931.1"/>
    </source>
</evidence>
<dbReference type="Proteomes" id="UP000240621">
    <property type="component" value="Unassembled WGS sequence"/>
</dbReference>
<dbReference type="RefSeq" id="WP_153637045.1">
    <property type="nucleotide sequence ID" value="NZ_BLAU01000001.1"/>
</dbReference>
<sequence length="52" mass="5943">MSYLKMKSSSSGLFPYLISSDTKTYYHYPSVLSSINKFIGNVTFHLHIIPLD</sequence>
<evidence type="ECO:0000313" key="2">
    <source>
        <dbReference type="Proteomes" id="UP000240621"/>
    </source>
</evidence>
<comment type="caution">
    <text evidence="1">The sequence shown here is derived from an EMBL/GenBank/DDBJ whole genome shotgun (WGS) entry which is preliminary data.</text>
</comment>
<name>A0A2P8C7J3_9BACT</name>
<protein>
    <submittedName>
        <fullName evidence="1">Uncharacterized protein</fullName>
    </submittedName>
</protein>
<reference evidence="1 2" key="1">
    <citation type="submission" date="2018-03" db="EMBL/GenBank/DDBJ databases">
        <title>Genomic Encyclopedia of Archaeal and Bacterial Type Strains, Phase II (KMG-II): from individual species to whole genera.</title>
        <authorList>
            <person name="Goeker M."/>
        </authorList>
    </citation>
    <scope>NUCLEOTIDE SEQUENCE [LARGE SCALE GENOMIC DNA]</scope>
    <source>
        <strain evidence="1 2">DSM 27267</strain>
    </source>
</reference>
<dbReference type="AlphaFoldDB" id="A0A2P8C7J3"/>
<proteinExistence type="predicted"/>
<accession>A0A2P8C7J3</accession>
<gene>
    <name evidence="1" type="ORF">CLV93_11266</name>
</gene>